<dbReference type="Proteomes" id="UP001529510">
    <property type="component" value="Unassembled WGS sequence"/>
</dbReference>
<dbReference type="AlphaFoldDB" id="A0ABD0NQI8"/>
<comment type="caution">
    <text evidence="1">The sequence shown here is derived from an EMBL/GenBank/DDBJ whole genome shotgun (WGS) entry which is preliminary data.</text>
</comment>
<dbReference type="EMBL" id="JAMKFB020000020">
    <property type="protein sequence ID" value="KAL0163677.1"/>
    <property type="molecule type" value="Genomic_DNA"/>
</dbReference>
<name>A0ABD0NQI8_CIRMR</name>
<feature type="non-terminal residue" evidence="1">
    <location>
        <position position="53"/>
    </location>
</feature>
<evidence type="ECO:0000313" key="2">
    <source>
        <dbReference type="Proteomes" id="UP001529510"/>
    </source>
</evidence>
<feature type="non-terminal residue" evidence="1">
    <location>
        <position position="1"/>
    </location>
</feature>
<protein>
    <submittedName>
        <fullName evidence="1">Uncharacterized protein</fullName>
    </submittedName>
</protein>
<gene>
    <name evidence="1" type="ORF">M9458_039430</name>
</gene>
<evidence type="ECO:0000313" key="1">
    <source>
        <dbReference type="EMBL" id="KAL0163677.1"/>
    </source>
</evidence>
<accession>A0ABD0NQI8</accession>
<keyword evidence="2" id="KW-1185">Reference proteome</keyword>
<organism evidence="1 2">
    <name type="scientific">Cirrhinus mrigala</name>
    <name type="common">Mrigala</name>
    <dbReference type="NCBI Taxonomy" id="683832"/>
    <lineage>
        <taxon>Eukaryota</taxon>
        <taxon>Metazoa</taxon>
        <taxon>Chordata</taxon>
        <taxon>Craniata</taxon>
        <taxon>Vertebrata</taxon>
        <taxon>Euteleostomi</taxon>
        <taxon>Actinopterygii</taxon>
        <taxon>Neopterygii</taxon>
        <taxon>Teleostei</taxon>
        <taxon>Ostariophysi</taxon>
        <taxon>Cypriniformes</taxon>
        <taxon>Cyprinidae</taxon>
        <taxon>Labeoninae</taxon>
        <taxon>Labeonini</taxon>
        <taxon>Cirrhinus</taxon>
    </lineage>
</organism>
<proteinExistence type="predicted"/>
<reference evidence="1 2" key="1">
    <citation type="submission" date="2024-05" db="EMBL/GenBank/DDBJ databases">
        <title>Genome sequencing and assembly of Indian major carp, Cirrhinus mrigala (Hamilton, 1822).</title>
        <authorList>
            <person name="Mohindra V."/>
            <person name="Chowdhury L.M."/>
            <person name="Lal K."/>
            <person name="Jena J.K."/>
        </authorList>
    </citation>
    <scope>NUCLEOTIDE SEQUENCE [LARGE SCALE GENOMIC DNA]</scope>
    <source>
        <strain evidence="1">CM1030</strain>
        <tissue evidence="1">Blood</tissue>
    </source>
</reference>
<sequence>ELEEMAKELGPLHDQLDFKVARLGRGLDDSIPDLLLRAEDHAGQLNDSAAILD</sequence>